<evidence type="ECO:0000313" key="6">
    <source>
        <dbReference type="EMBL" id="KKN17891.1"/>
    </source>
</evidence>
<accession>A0A0F9QXL5</accession>
<feature type="domain" description="FAD-binding PCMH-type" evidence="5">
    <location>
        <begin position="66"/>
        <end position="244"/>
    </location>
</feature>
<dbReference type="Gene3D" id="1.10.45.10">
    <property type="entry name" value="Vanillyl-alcohol Oxidase, Chain A, domain 4"/>
    <property type="match status" value="1"/>
</dbReference>
<evidence type="ECO:0000256" key="3">
    <source>
        <dbReference type="ARBA" id="ARBA00022630"/>
    </source>
</evidence>
<dbReference type="Pfam" id="PF01565">
    <property type="entry name" value="FAD_binding_4"/>
    <property type="match status" value="1"/>
</dbReference>
<proteinExistence type="inferred from homology"/>
<evidence type="ECO:0000259" key="5">
    <source>
        <dbReference type="PROSITE" id="PS51387"/>
    </source>
</evidence>
<dbReference type="GO" id="GO:0071949">
    <property type="term" value="F:FAD binding"/>
    <property type="evidence" value="ECO:0007669"/>
    <property type="project" value="InterPro"/>
</dbReference>
<dbReference type="InterPro" id="IPR025650">
    <property type="entry name" value="Alkyl-DHAP_Synthase"/>
</dbReference>
<dbReference type="PROSITE" id="PS51387">
    <property type="entry name" value="FAD_PCMH"/>
    <property type="match status" value="1"/>
</dbReference>
<organism evidence="6">
    <name type="scientific">marine sediment metagenome</name>
    <dbReference type="NCBI Taxonomy" id="412755"/>
    <lineage>
        <taxon>unclassified sequences</taxon>
        <taxon>metagenomes</taxon>
        <taxon>ecological metagenomes</taxon>
    </lineage>
</organism>
<dbReference type="InterPro" id="IPR016171">
    <property type="entry name" value="Vanillyl_alc_oxidase_C-sub2"/>
</dbReference>
<dbReference type="InterPro" id="IPR006094">
    <property type="entry name" value="Oxid_FAD_bind_N"/>
</dbReference>
<comment type="similarity">
    <text evidence="2">Belongs to the FAD-binding oxidoreductase/transferase type 4 family.</text>
</comment>
<dbReference type="GO" id="GO:0005777">
    <property type="term" value="C:peroxisome"/>
    <property type="evidence" value="ECO:0007669"/>
    <property type="project" value="UniProtKB-ARBA"/>
</dbReference>
<dbReference type="GO" id="GO:0008610">
    <property type="term" value="P:lipid biosynthetic process"/>
    <property type="evidence" value="ECO:0007669"/>
    <property type="project" value="InterPro"/>
</dbReference>
<dbReference type="FunFam" id="1.10.45.10:FF:000001">
    <property type="entry name" value="D-lactate dehydrogenase mitochondrial"/>
    <property type="match status" value="1"/>
</dbReference>
<dbReference type="Gene3D" id="3.30.43.10">
    <property type="entry name" value="Uridine Diphospho-n-acetylenolpyruvylglucosamine Reductase, domain 2"/>
    <property type="match status" value="1"/>
</dbReference>
<comment type="caution">
    <text evidence="6">The sequence shown here is derived from an EMBL/GenBank/DDBJ whole genome shotgun (WGS) entry which is preliminary data.</text>
</comment>
<dbReference type="AlphaFoldDB" id="A0A0F9QXL5"/>
<dbReference type="EMBL" id="LAZR01003479">
    <property type="protein sequence ID" value="KKN17891.1"/>
    <property type="molecule type" value="Genomic_DNA"/>
</dbReference>
<dbReference type="Gene3D" id="3.30.465.10">
    <property type="match status" value="1"/>
</dbReference>
<name>A0A0F9QXL5_9ZZZZ</name>
<dbReference type="PANTHER" id="PTHR46568">
    <property type="entry name" value="ALKYLDIHYDROXYACETONEPHOSPHATE SYNTHASE, PEROXISOMAL"/>
    <property type="match status" value="1"/>
</dbReference>
<comment type="cofactor">
    <cofactor evidence="1">
        <name>FAD</name>
        <dbReference type="ChEBI" id="CHEBI:57692"/>
    </cofactor>
</comment>
<dbReference type="PANTHER" id="PTHR46568:SF1">
    <property type="entry name" value="ALKYLDIHYDROXYACETONEPHOSPHATE SYNTHASE, PEROXISOMAL"/>
    <property type="match status" value="1"/>
</dbReference>
<keyword evidence="4" id="KW-0274">FAD</keyword>
<reference evidence="6" key="1">
    <citation type="journal article" date="2015" name="Nature">
        <title>Complex archaea that bridge the gap between prokaryotes and eukaryotes.</title>
        <authorList>
            <person name="Spang A."/>
            <person name="Saw J.H."/>
            <person name="Jorgensen S.L."/>
            <person name="Zaremba-Niedzwiedzka K."/>
            <person name="Martijn J."/>
            <person name="Lind A.E."/>
            <person name="van Eijk R."/>
            <person name="Schleper C."/>
            <person name="Guy L."/>
            <person name="Ettema T.J."/>
        </authorList>
    </citation>
    <scope>NUCLEOTIDE SEQUENCE</scope>
</reference>
<dbReference type="InterPro" id="IPR016164">
    <property type="entry name" value="FAD-linked_Oxase-like_C"/>
</dbReference>
<dbReference type="InterPro" id="IPR016166">
    <property type="entry name" value="FAD-bd_PCMH"/>
</dbReference>
<dbReference type="Gene3D" id="3.30.70.3450">
    <property type="match status" value="1"/>
</dbReference>
<dbReference type="SUPFAM" id="SSF56176">
    <property type="entry name" value="FAD-binding/transporter-associated domain-like"/>
    <property type="match status" value="1"/>
</dbReference>
<evidence type="ECO:0000256" key="4">
    <source>
        <dbReference type="ARBA" id="ARBA00022827"/>
    </source>
</evidence>
<dbReference type="InterPro" id="IPR036318">
    <property type="entry name" value="FAD-bd_PCMH-like_sf"/>
</dbReference>
<keyword evidence="3" id="KW-0285">Flavoprotein</keyword>
<dbReference type="InterPro" id="IPR016169">
    <property type="entry name" value="FAD-bd_PCMH_sub2"/>
</dbReference>
<protein>
    <recommendedName>
        <fullName evidence="5">FAD-binding PCMH-type domain-containing protein</fullName>
    </recommendedName>
</protein>
<sequence>MVLMDFKDFELIYKENRVKIKNRSSVQSKLREIVGDNNVSTKDIDILAYTKDTTLLAFNWVLEGKISGLADFITWPETAEQISDILKLANQEKIPVIPFGEGSGVVGGAIPIRGGIIVDMKKFNRITRINDKDLTVTVEAGTNGMNLERFLNEKGYTCGHIPQSLYTSSVGGWIAHRAAGQFSTKYGKIEDILMGMELVLPQGDIIKFKTIARASTGPQFDKLFIGGEGTLGIITKATLKIWPYPEKRALISYAFPTFEGSLEATRQILRQQIYPAVIRIYDADETFRHFGHIEKAKDKVMVVFICEGIGRLVDLEELITKETCMKNNGVECGEEPVEHWFETRFRVTETSSTPTFKMVADTIEIGFLWDKAADMYHSVVEATKNVKGVVLITAHVSHFYPNGVGFYFTFAGIPPKEKTDLEFYQEVWNTVIKTVEDCGGSFGHHHGVGITRSKWMPVEWGKSFDTLKNIKKLLDPNNILNPGKIYESLWKEGGEN</sequence>
<dbReference type="InterPro" id="IPR004113">
    <property type="entry name" value="FAD-bd_oxidored_4_C"/>
</dbReference>
<dbReference type="Gene3D" id="3.30.300.330">
    <property type="match status" value="1"/>
</dbReference>
<evidence type="ECO:0000256" key="1">
    <source>
        <dbReference type="ARBA" id="ARBA00001974"/>
    </source>
</evidence>
<dbReference type="GO" id="GO:0008609">
    <property type="term" value="F:alkylglycerone-phosphate synthase activity"/>
    <property type="evidence" value="ECO:0007669"/>
    <property type="project" value="InterPro"/>
</dbReference>
<dbReference type="SUPFAM" id="SSF55103">
    <property type="entry name" value="FAD-linked oxidases, C-terminal domain"/>
    <property type="match status" value="1"/>
</dbReference>
<dbReference type="Pfam" id="PF02913">
    <property type="entry name" value="FAD-oxidase_C"/>
    <property type="match status" value="1"/>
</dbReference>
<gene>
    <name evidence="6" type="ORF">LCGC14_0961300</name>
</gene>
<dbReference type="InterPro" id="IPR016167">
    <property type="entry name" value="FAD-bd_PCMH_sub1"/>
</dbReference>
<evidence type="ECO:0000256" key="2">
    <source>
        <dbReference type="ARBA" id="ARBA00008000"/>
    </source>
</evidence>